<proteinExistence type="predicted"/>
<reference evidence="1 2" key="1">
    <citation type="submission" date="2024-04" db="EMBL/GenBank/DDBJ databases">
        <title>Novel species of the genus Ideonella isolated from streams.</title>
        <authorList>
            <person name="Lu H."/>
        </authorList>
    </citation>
    <scope>NUCLEOTIDE SEQUENCE [LARGE SCALE GENOMIC DNA]</scope>
    <source>
        <strain evidence="1 2">DXS22W</strain>
    </source>
</reference>
<dbReference type="EMBL" id="JBBUTH010000001">
    <property type="protein sequence ID" value="MEK8049171.1"/>
    <property type="molecule type" value="Genomic_DNA"/>
</dbReference>
<name>A0ABU9CE49_9BURK</name>
<evidence type="ECO:0000313" key="2">
    <source>
        <dbReference type="Proteomes" id="UP001365405"/>
    </source>
</evidence>
<comment type="caution">
    <text evidence="1">The sequence shown here is derived from an EMBL/GenBank/DDBJ whole genome shotgun (WGS) entry which is preliminary data.</text>
</comment>
<dbReference type="Proteomes" id="UP001365405">
    <property type="component" value="Unassembled WGS sequence"/>
</dbReference>
<dbReference type="RefSeq" id="WP_341408842.1">
    <property type="nucleotide sequence ID" value="NZ_JBBUTH010000001.1"/>
</dbReference>
<protein>
    <recommendedName>
        <fullName evidence="3">Phage protein</fullName>
    </recommendedName>
</protein>
<evidence type="ECO:0000313" key="1">
    <source>
        <dbReference type="EMBL" id="MEK8049171.1"/>
    </source>
</evidence>
<gene>
    <name evidence="1" type="ORF">AACH10_02865</name>
</gene>
<keyword evidence="2" id="KW-1185">Reference proteome</keyword>
<accession>A0ABU9CE49</accession>
<sequence>MKDSVMKVQVRVLRKQGRLFRRDELKDVPPHVGVLKVSEVRDPDLSRPVLIARLLDPNTKVDTDLLPVLGDARMLCWDGRQIRLTGVERLPEVDVAQTWLVEVE</sequence>
<organism evidence="1 2">
    <name type="scientific">Pseudaquabacterium inlustre</name>
    <dbReference type="NCBI Taxonomy" id="2984192"/>
    <lineage>
        <taxon>Bacteria</taxon>
        <taxon>Pseudomonadati</taxon>
        <taxon>Pseudomonadota</taxon>
        <taxon>Betaproteobacteria</taxon>
        <taxon>Burkholderiales</taxon>
        <taxon>Sphaerotilaceae</taxon>
        <taxon>Pseudaquabacterium</taxon>
    </lineage>
</organism>
<evidence type="ECO:0008006" key="3">
    <source>
        <dbReference type="Google" id="ProtNLM"/>
    </source>
</evidence>